<dbReference type="RefSeq" id="WP_078928339.1">
    <property type="nucleotide sequence ID" value="NZ_FUXX01000009.1"/>
</dbReference>
<dbReference type="AlphaFoldDB" id="A0A1T4V4W9"/>
<accession>A0A1T4V4W9</accession>
<keyword evidence="2" id="KW-1185">Reference proteome</keyword>
<name>A0A1T4V4W9_9GAMM</name>
<dbReference type="Proteomes" id="UP000242432">
    <property type="component" value="Unassembled WGS sequence"/>
</dbReference>
<sequence>MSDIFNIKNNDINSISAMDVINNMQKTDGTLKTSTTVEVNGHRYEFSVRRDETNGKLYGTTNALDDKGFFAALKRFFCGVNAEERAQRMNVANAITQKIASIISDNKYAQLTNNLLQFRAIVNRNLSANNKNIEIADYGLSPNRNLVKNNNLLDKIRNEYADKGVTISFNQIDSYNSACKITPATLCILPKPDAAGMEGNYEDTMNAIMNSSIIENYDKYQGIPKEKTEDWVKFLQRPENMKKINIPAKLNEYLHQPADSVVEKQTGWKAEFKADPDKALKNFVIKNLSHDFKDITPEELSVLVKDVKRYLDIMNIPDRTERDRKLEEFFDVNNGWRNKKEQEKYEQEVKTLKEEYPDSPEEEIISFALSSNHVGTTRRFLMLNNVFVYATFRQTSKLGLEFFQEQNKPVMFQFADYNGNSLEGRFGDIKNEIKNRKDENGNITINQGKLGSAITRSEMRHAARMQKRLDAQFDLNLVYGGNKIAK</sequence>
<evidence type="ECO:0000313" key="1">
    <source>
        <dbReference type="EMBL" id="SKA60050.1"/>
    </source>
</evidence>
<evidence type="ECO:0000313" key="2">
    <source>
        <dbReference type="Proteomes" id="UP000242432"/>
    </source>
</evidence>
<proteinExistence type="predicted"/>
<dbReference type="EMBL" id="FUXX01000009">
    <property type="protein sequence ID" value="SKA60050.1"/>
    <property type="molecule type" value="Genomic_DNA"/>
</dbReference>
<protein>
    <submittedName>
        <fullName evidence="1">Uncharacterized protein</fullName>
    </submittedName>
</protein>
<organism evidence="1 2">
    <name type="scientific">Succinivibrio dextrinosolvens DSM 3072</name>
    <dbReference type="NCBI Taxonomy" id="1123324"/>
    <lineage>
        <taxon>Bacteria</taxon>
        <taxon>Pseudomonadati</taxon>
        <taxon>Pseudomonadota</taxon>
        <taxon>Gammaproteobacteria</taxon>
        <taxon>Aeromonadales</taxon>
        <taxon>Succinivibrionaceae</taxon>
        <taxon>Succinivibrio</taxon>
    </lineage>
</organism>
<gene>
    <name evidence="1" type="ORF">SAMN02745213_00799</name>
</gene>
<reference evidence="2" key="1">
    <citation type="submission" date="2017-02" db="EMBL/GenBank/DDBJ databases">
        <authorList>
            <person name="Varghese N."/>
            <person name="Submissions S."/>
        </authorList>
    </citation>
    <scope>NUCLEOTIDE SEQUENCE [LARGE SCALE GENOMIC DNA]</scope>
    <source>
        <strain evidence="2">DSM 3072</strain>
    </source>
</reference>